<sequence>MAVRYEKIQGEDIPVGLRGPMVRELWAVYINDGILKYCASEAEAVSEVAAAERAEEARRPKFDTSYDSGPS</sequence>
<accession>A0A1M5MSQ4</accession>
<evidence type="ECO:0000313" key="1">
    <source>
        <dbReference type="EMBL" id="SHG79823.1"/>
    </source>
</evidence>
<dbReference type="Proteomes" id="UP000184000">
    <property type="component" value="Unassembled WGS sequence"/>
</dbReference>
<dbReference type="AlphaFoldDB" id="A0A1M5MSQ4"/>
<proteinExistence type="predicted"/>
<organism evidence="1 2">
    <name type="scientific">Stutzerimonas xanthomarina DSM 18231</name>
    <dbReference type="NCBI Taxonomy" id="1403346"/>
    <lineage>
        <taxon>Bacteria</taxon>
        <taxon>Pseudomonadati</taxon>
        <taxon>Pseudomonadota</taxon>
        <taxon>Gammaproteobacteria</taxon>
        <taxon>Pseudomonadales</taxon>
        <taxon>Pseudomonadaceae</taxon>
        <taxon>Stutzerimonas</taxon>
    </lineage>
</organism>
<reference evidence="1 2" key="1">
    <citation type="submission" date="2016-11" db="EMBL/GenBank/DDBJ databases">
        <authorList>
            <person name="Jaros S."/>
            <person name="Januszkiewicz K."/>
            <person name="Wedrychowicz H."/>
        </authorList>
    </citation>
    <scope>NUCLEOTIDE SEQUENCE [LARGE SCALE GENOMIC DNA]</scope>
    <source>
        <strain evidence="1 2">DSM 18231</strain>
    </source>
</reference>
<dbReference type="GeneID" id="98638180"/>
<dbReference type="EMBL" id="FQXA01000002">
    <property type="protein sequence ID" value="SHG79823.1"/>
    <property type="molecule type" value="Genomic_DNA"/>
</dbReference>
<protein>
    <submittedName>
        <fullName evidence="1">Uncharacterized protein</fullName>
    </submittedName>
</protein>
<name>A0A1M5MSQ4_9GAMM</name>
<dbReference type="RefSeq" id="WP_073299833.1">
    <property type="nucleotide sequence ID" value="NZ_FQXA01000002.1"/>
</dbReference>
<gene>
    <name evidence="1" type="ORF">SAMN02744645_1441</name>
</gene>
<evidence type="ECO:0000313" key="2">
    <source>
        <dbReference type="Proteomes" id="UP000184000"/>
    </source>
</evidence>